<dbReference type="Pfam" id="PF22667">
    <property type="entry name" value="Lon_lid"/>
    <property type="match status" value="1"/>
</dbReference>
<dbReference type="GO" id="GO:0004176">
    <property type="term" value="F:ATP-dependent peptidase activity"/>
    <property type="evidence" value="ECO:0007669"/>
    <property type="project" value="UniProtKB-UniRule"/>
</dbReference>
<dbReference type="Gene3D" id="1.10.8.60">
    <property type="match status" value="1"/>
</dbReference>
<protein>
    <recommendedName>
        <fullName evidence="10 11">Lon protease</fullName>
        <ecNumber evidence="10 11">3.4.21.53</ecNumber>
    </recommendedName>
    <alternativeName>
        <fullName evidence="10">ATP-dependent protease La</fullName>
    </alternativeName>
</protein>
<evidence type="ECO:0000256" key="14">
    <source>
        <dbReference type="PROSITE-ProRule" id="PRU01122"/>
    </source>
</evidence>
<dbReference type="InterPro" id="IPR003593">
    <property type="entry name" value="AAA+_ATPase"/>
</dbReference>
<evidence type="ECO:0000256" key="12">
    <source>
        <dbReference type="PIRSR" id="PIRSR001174-1"/>
    </source>
</evidence>
<evidence type="ECO:0000256" key="10">
    <source>
        <dbReference type="HAMAP-Rule" id="MF_01973"/>
    </source>
</evidence>
<dbReference type="PANTHER" id="PTHR10046">
    <property type="entry name" value="ATP DEPENDENT LON PROTEASE FAMILY MEMBER"/>
    <property type="match status" value="1"/>
</dbReference>
<evidence type="ECO:0000313" key="19">
    <source>
        <dbReference type="EMBL" id="TXS89049.1"/>
    </source>
</evidence>
<dbReference type="HAMAP" id="MF_01973">
    <property type="entry name" value="lon_bact"/>
    <property type="match status" value="1"/>
</dbReference>
<evidence type="ECO:0000313" key="20">
    <source>
        <dbReference type="Proteomes" id="UP000321039"/>
    </source>
</evidence>
<dbReference type="CDD" id="cd19500">
    <property type="entry name" value="RecA-like_Lon"/>
    <property type="match status" value="1"/>
</dbReference>
<name>A0A5C8ZN35_9GAMM</name>
<dbReference type="FunFam" id="3.30.230.10:FF:000010">
    <property type="entry name" value="Lon protease"/>
    <property type="match status" value="1"/>
</dbReference>
<proteinExistence type="evidence at transcript level"/>
<evidence type="ECO:0000256" key="15">
    <source>
        <dbReference type="RuleBase" id="RU000591"/>
    </source>
</evidence>
<evidence type="ECO:0000256" key="9">
    <source>
        <dbReference type="ARBA" id="ARBA00050665"/>
    </source>
</evidence>
<dbReference type="InterPro" id="IPR004815">
    <property type="entry name" value="Lon_bac/euk-typ"/>
</dbReference>
<sequence length="804" mass="89100">MGSSSVIELPLLPLRDVVVYPHMVLPLFVGREKSIEALEDAMASDKQVLLVAQRDASDDNPGADDIYQVGTVSNILQLLKLPDGTIKVLVEGGYRAVIDSVDDDSRFAVAGVREIVSDEIPEDEAEGLLRSTVSQFEKYVNLSKKVPAEVLTSLTGIDEPGRLADTIAAHMSVDLEEKQKILEMSNIRTRLEHLMGLMEAEIDLFQVEKRIRGRVKKQMEKSQREYYLNEQMKAIQKELGEMDEAPSELDELQARIDEAKMPEEAREKAEAELGKLKMMSPMSAEASVVRSYIDWMVSVPWAKRSKVKHDLKRASEILNADHYGLEEVKERILEYLAVQKRVRKVKGPVLCLVGPPGVGKTSLGESLARATNRKFVRMALGGVRDEAEIRGHRRTYIGSMPGKLLQKMSKAGVRNPLFLLDEIDKMGMDHRGDPASALLEVLDPEQNHAFNDHYLEVDYDLSDVMFVCTSNTMNIPGPLLDRMEVIRIPGYTEDEKVNIAQRYLLPKQIKQNGLKKGEIEVPEATLLDIIRYYTREAGVRALEREIAKLCRKIVKAIALEEEQGGDGVVTQELLPDLLGVRKYNYGIAEEENKIGQVTGLAWTSVGGELLTIEAVSVAGKGRHVKTGSLGDVMQESIQAATTVVRSRSQMLGINASYHEKHDVHIHVPEGATPKDGPSAGIAMCTALVSVCTGIPVRADVAMTGEITLRGEVLPIGGLKEKLLAARRGGIKTVIIPKENERDLKEVPDNIKAHLEIRAVKWIDEVLTIALESMPEPLSDEEYLAGSISTGKDDEQSEQNRINTH</sequence>
<feature type="binding site" evidence="10 13">
    <location>
        <begin position="354"/>
        <end position="361"/>
    </location>
    <ligand>
        <name>ATP</name>
        <dbReference type="ChEBI" id="CHEBI:30616"/>
    </ligand>
</feature>
<dbReference type="GO" id="GO:0006515">
    <property type="term" value="P:protein quality control for misfolded or incompletely synthesized proteins"/>
    <property type="evidence" value="ECO:0007669"/>
    <property type="project" value="UniProtKB-UniRule"/>
</dbReference>
<keyword evidence="5 10" id="KW-0378">Hydrolase</keyword>
<dbReference type="InterPro" id="IPR003959">
    <property type="entry name" value="ATPase_AAA_core"/>
</dbReference>
<evidence type="ECO:0000256" key="4">
    <source>
        <dbReference type="ARBA" id="ARBA00022741"/>
    </source>
</evidence>
<keyword evidence="20" id="KW-1185">Reference proteome</keyword>
<accession>A0A5C8ZN35</accession>
<dbReference type="PROSITE" id="PS51786">
    <property type="entry name" value="LON_PROTEOLYTIC"/>
    <property type="match status" value="1"/>
</dbReference>
<keyword evidence="2 10" id="KW-0963">Cytoplasm</keyword>
<dbReference type="GO" id="GO:0043565">
    <property type="term" value="F:sequence-specific DNA binding"/>
    <property type="evidence" value="ECO:0007669"/>
    <property type="project" value="UniProtKB-UniRule"/>
</dbReference>
<comment type="catalytic activity">
    <reaction evidence="9 10 11 14">
        <text>Hydrolysis of proteins in presence of ATP.</text>
        <dbReference type="EC" id="3.4.21.53"/>
    </reaction>
</comment>
<dbReference type="EC" id="3.4.21.53" evidence="10 11"/>
<evidence type="ECO:0000256" key="1">
    <source>
        <dbReference type="ARBA" id="ARBA00004496"/>
    </source>
</evidence>
<dbReference type="Pfam" id="PF02190">
    <property type="entry name" value="LON_substr_bdg"/>
    <property type="match status" value="1"/>
</dbReference>
<comment type="subunit">
    <text evidence="10 11">Homohexamer. Organized in a ring with a central cavity.</text>
</comment>
<feature type="active site" evidence="10 12">
    <location>
        <position position="678"/>
    </location>
</feature>
<dbReference type="InterPro" id="IPR027417">
    <property type="entry name" value="P-loop_NTPase"/>
</dbReference>
<dbReference type="InterPro" id="IPR027065">
    <property type="entry name" value="Lon_Prtase"/>
</dbReference>
<comment type="similarity">
    <text evidence="10 11 14 15">Belongs to the peptidase S16 family.</text>
</comment>
<dbReference type="PROSITE" id="PS01046">
    <property type="entry name" value="LON_SER"/>
    <property type="match status" value="1"/>
</dbReference>
<evidence type="ECO:0000256" key="3">
    <source>
        <dbReference type="ARBA" id="ARBA00022670"/>
    </source>
</evidence>
<organism evidence="19 20">
    <name type="scientific">Parahaliea maris</name>
    <dbReference type="NCBI Taxonomy" id="2716870"/>
    <lineage>
        <taxon>Bacteria</taxon>
        <taxon>Pseudomonadati</taxon>
        <taxon>Pseudomonadota</taxon>
        <taxon>Gammaproteobacteria</taxon>
        <taxon>Cellvibrionales</taxon>
        <taxon>Halieaceae</taxon>
        <taxon>Parahaliea</taxon>
    </lineage>
</organism>
<dbReference type="SUPFAM" id="SSF52540">
    <property type="entry name" value="P-loop containing nucleoside triphosphate hydrolases"/>
    <property type="match status" value="1"/>
</dbReference>
<dbReference type="Gene3D" id="3.30.230.10">
    <property type="match status" value="1"/>
</dbReference>
<dbReference type="InterPro" id="IPR046336">
    <property type="entry name" value="Lon_prtase_N_sf"/>
</dbReference>
<evidence type="ECO:0000256" key="11">
    <source>
        <dbReference type="PIRNR" id="PIRNR001174"/>
    </source>
</evidence>
<dbReference type="FunFam" id="1.20.5.5270:FF:000002">
    <property type="entry name" value="Lon protease homolog"/>
    <property type="match status" value="1"/>
</dbReference>
<dbReference type="SUPFAM" id="SSF54211">
    <property type="entry name" value="Ribosomal protein S5 domain 2-like"/>
    <property type="match status" value="1"/>
</dbReference>
<evidence type="ECO:0000256" key="8">
    <source>
        <dbReference type="ARBA" id="ARBA00023016"/>
    </source>
</evidence>
<dbReference type="InterPro" id="IPR015947">
    <property type="entry name" value="PUA-like_sf"/>
</dbReference>
<comment type="subcellular location">
    <subcellularLocation>
        <location evidence="1 10 11">Cytoplasm</location>
    </subcellularLocation>
</comment>
<keyword evidence="8 10" id="KW-0346">Stress response</keyword>
<comment type="induction">
    <text evidence="10">By heat shock.</text>
</comment>
<dbReference type="GO" id="GO:0016887">
    <property type="term" value="F:ATP hydrolysis activity"/>
    <property type="evidence" value="ECO:0007669"/>
    <property type="project" value="UniProtKB-UniRule"/>
</dbReference>
<dbReference type="Gene3D" id="3.40.50.300">
    <property type="entry name" value="P-loop containing nucleotide triphosphate hydrolases"/>
    <property type="match status" value="1"/>
</dbReference>
<evidence type="ECO:0000256" key="16">
    <source>
        <dbReference type="SAM" id="MobiDB-lite"/>
    </source>
</evidence>
<dbReference type="EMBL" id="VRZA01000012">
    <property type="protein sequence ID" value="TXS89049.1"/>
    <property type="molecule type" value="Genomic_DNA"/>
</dbReference>
<dbReference type="AlphaFoldDB" id="A0A5C8ZN35"/>
<dbReference type="InterPro" id="IPR008268">
    <property type="entry name" value="Peptidase_S16_AS"/>
</dbReference>
<dbReference type="FunFam" id="3.40.50.300:FF:000021">
    <property type="entry name" value="Lon protease homolog"/>
    <property type="match status" value="1"/>
</dbReference>
<dbReference type="Gene3D" id="1.20.5.5270">
    <property type="match status" value="1"/>
</dbReference>
<dbReference type="GO" id="GO:0004252">
    <property type="term" value="F:serine-type endopeptidase activity"/>
    <property type="evidence" value="ECO:0007669"/>
    <property type="project" value="UniProtKB-UniRule"/>
</dbReference>
<evidence type="ECO:0000256" key="7">
    <source>
        <dbReference type="ARBA" id="ARBA00022840"/>
    </source>
</evidence>
<dbReference type="PROSITE" id="PS51787">
    <property type="entry name" value="LON_N"/>
    <property type="match status" value="1"/>
</dbReference>
<dbReference type="InterPro" id="IPR054594">
    <property type="entry name" value="Lon_lid"/>
</dbReference>
<dbReference type="SUPFAM" id="SSF88697">
    <property type="entry name" value="PUA domain-like"/>
    <property type="match status" value="1"/>
</dbReference>
<dbReference type="PIRSF" id="PIRSF001174">
    <property type="entry name" value="Lon_proteas"/>
    <property type="match status" value="1"/>
</dbReference>
<dbReference type="InterPro" id="IPR003111">
    <property type="entry name" value="Lon_prtase_N"/>
</dbReference>
<dbReference type="GO" id="GO:0005524">
    <property type="term" value="F:ATP binding"/>
    <property type="evidence" value="ECO:0007669"/>
    <property type="project" value="UniProtKB-UniRule"/>
</dbReference>
<keyword evidence="6 10" id="KW-0720">Serine protease</keyword>
<comment type="caution">
    <text evidence="19">The sequence shown here is derived from an EMBL/GenBank/DDBJ whole genome shotgun (WGS) entry which is preliminary data.</text>
</comment>
<dbReference type="SMART" id="SM00464">
    <property type="entry name" value="LON"/>
    <property type="match status" value="1"/>
</dbReference>
<dbReference type="Gene3D" id="2.30.130.40">
    <property type="entry name" value="LON domain-like"/>
    <property type="match status" value="1"/>
</dbReference>
<dbReference type="GO" id="GO:0034605">
    <property type="term" value="P:cellular response to heat"/>
    <property type="evidence" value="ECO:0007669"/>
    <property type="project" value="UniProtKB-UniRule"/>
</dbReference>
<comment type="function">
    <text evidence="10">ATP-dependent serine protease that mediates the selective degradation of mutant and abnormal proteins as well as certain short-lived regulatory proteins. Required for cellular homeostasis and for survival from DNA damage and developmental changes induced by stress. Degrades polypeptides processively to yield small peptide fragments that are 5 to 10 amino acids long. Binds to DNA in a double-stranded, site-specific manner.</text>
</comment>
<dbReference type="GO" id="GO:0005737">
    <property type="term" value="C:cytoplasm"/>
    <property type="evidence" value="ECO:0007669"/>
    <property type="project" value="UniProtKB-SubCell"/>
</dbReference>
<feature type="domain" description="Lon proteolytic" evidence="17">
    <location>
        <begin position="591"/>
        <end position="772"/>
    </location>
</feature>
<evidence type="ECO:0000259" key="18">
    <source>
        <dbReference type="PROSITE" id="PS51787"/>
    </source>
</evidence>
<dbReference type="RefSeq" id="WP_148070348.1">
    <property type="nucleotide sequence ID" value="NZ_VRZA01000012.1"/>
</dbReference>
<keyword evidence="7 10" id="KW-0067">ATP-binding</keyword>
<evidence type="ECO:0000259" key="17">
    <source>
        <dbReference type="PROSITE" id="PS51786"/>
    </source>
</evidence>
<dbReference type="NCBIfam" id="NF008053">
    <property type="entry name" value="PRK10787.1"/>
    <property type="match status" value="1"/>
</dbReference>
<dbReference type="FunFam" id="1.20.58.1480:FF:000001">
    <property type="entry name" value="Lon protease"/>
    <property type="match status" value="1"/>
</dbReference>
<gene>
    <name evidence="10" type="primary">lon</name>
    <name evidence="19" type="ORF">FV139_20420</name>
</gene>
<dbReference type="Gene3D" id="1.20.58.1480">
    <property type="match status" value="1"/>
</dbReference>
<dbReference type="InterPro" id="IPR027543">
    <property type="entry name" value="Lon_bac"/>
</dbReference>
<dbReference type="Pfam" id="PF00004">
    <property type="entry name" value="AAA"/>
    <property type="match status" value="1"/>
</dbReference>
<dbReference type="InterPro" id="IPR014721">
    <property type="entry name" value="Ribsml_uS5_D2-typ_fold_subgr"/>
</dbReference>
<dbReference type="PRINTS" id="PR00830">
    <property type="entry name" value="ENDOLAPTASE"/>
</dbReference>
<dbReference type="InterPro" id="IPR008269">
    <property type="entry name" value="Lon_proteolytic"/>
</dbReference>
<dbReference type="InterPro" id="IPR020568">
    <property type="entry name" value="Ribosomal_Su5_D2-typ_SF"/>
</dbReference>
<evidence type="ECO:0000256" key="5">
    <source>
        <dbReference type="ARBA" id="ARBA00022801"/>
    </source>
</evidence>
<evidence type="ECO:0000256" key="13">
    <source>
        <dbReference type="PIRSR" id="PIRSR001174-2"/>
    </source>
</evidence>
<keyword evidence="3 10" id="KW-0645">Protease</keyword>
<feature type="domain" description="Lon N-terminal" evidence="18">
    <location>
        <begin position="9"/>
        <end position="202"/>
    </location>
</feature>
<dbReference type="Proteomes" id="UP000321039">
    <property type="component" value="Unassembled WGS sequence"/>
</dbReference>
<keyword evidence="4 10" id="KW-0547">Nucleotide-binding</keyword>
<evidence type="ECO:0000256" key="6">
    <source>
        <dbReference type="ARBA" id="ARBA00022825"/>
    </source>
</evidence>
<evidence type="ECO:0000256" key="2">
    <source>
        <dbReference type="ARBA" id="ARBA00022490"/>
    </source>
</evidence>
<dbReference type="SMART" id="SM00382">
    <property type="entry name" value="AAA"/>
    <property type="match status" value="1"/>
</dbReference>
<feature type="region of interest" description="Disordered" evidence="16">
    <location>
        <begin position="782"/>
        <end position="804"/>
    </location>
</feature>
<feature type="active site" evidence="10 12">
    <location>
        <position position="721"/>
    </location>
</feature>
<reference evidence="19 20" key="1">
    <citation type="submission" date="2019-08" db="EMBL/GenBank/DDBJ databases">
        <title>Parahaliea maris sp. nov., isolated from the surface seawater.</title>
        <authorList>
            <person name="Liu Y."/>
        </authorList>
    </citation>
    <scope>NUCLEOTIDE SEQUENCE [LARGE SCALE GENOMIC DNA]</scope>
    <source>
        <strain evidence="19 20">HSLHS9</strain>
    </source>
</reference>
<dbReference type="NCBIfam" id="TIGR00763">
    <property type="entry name" value="lon"/>
    <property type="match status" value="1"/>
</dbReference>
<dbReference type="Pfam" id="PF05362">
    <property type="entry name" value="Lon_C"/>
    <property type="match status" value="1"/>
</dbReference>